<organism evidence="1 2">
    <name type="scientific">Symbiodinium microadriaticum</name>
    <name type="common">Dinoflagellate</name>
    <name type="synonym">Zooxanthella microadriatica</name>
    <dbReference type="NCBI Taxonomy" id="2951"/>
    <lineage>
        <taxon>Eukaryota</taxon>
        <taxon>Sar</taxon>
        <taxon>Alveolata</taxon>
        <taxon>Dinophyceae</taxon>
        <taxon>Suessiales</taxon>
        <taxon>Symbiodiniaceae</taxon>
        <taxon>Symbiodinium</taxon>
    </lineage>
</organism>
<evidence type="ECO:0000313" key="1">
    <source>
        <dbReference type="EMBL" id="OLP86412.1"/>
    </source>
</evidence>
<keyword evidence="2" id="KW-1185">Reference proteome</keyword>
<gene>
    <name evidence="1" type="ORF">AK812_SmicGene32503</name>
</gene>
<proteinExistence type="predicted"/>
<dbReference type="AlphaFoldDB" id="A0A1Q9CTZ9"/>
<dbReference type="OrthoDB" id="409757at2759"/>
<accession>A0A1Q9CTZ9</accession>
<comment type="caution">
    <text evidence="1">The sequence shown here is derived from an EMBL/GenBank/DDBJ whole genome shotgun (WGS) entry which is preliminary data.</text>
</comment>
<reference evidence="1 2" key="1">
    <citation type="submission" date="2016-02" db="EMBL/GenBank/DDBJ databases">
        <title>Genome analysis of coral dinoflagellate symbionts highlights evolutionary adaptations to a symbiotic lifestyle.</title>
        <authorList>
            <person name="Aranda M."/>
            <person name="Li Y."/>
            <person name="Liew Y.J."/>
            <person name="Baumgarten S."/>
            <person name="Simakov O."/>
            <person name="Wilson M."/>
            <person name="Piel J."/>
            <person name="Ashoor H."/>
            <person name="Bougouffa S."/>
            <person name="Bajic V.B."/>
            <person name="Ryu T."/>
            <person name="Ravasi T."/>
            <person name="Bayer T."/>
            <person name="Micklem G."/>
            <person name="Kim H."/>
            <person name="Bhak J."/>
            <person name="Lajeunesse T.C."/>
            <person name="Voolstra C.R."/>
        </authorList>
    </citation>
    <scope>NUCLEOTIDE SEQUENCE [LARGE SCALE GENOMIC DNA]</scope>
    <source>
        <strain evidence="1 2">CCMP2467</strain>
    </source>
</reference>
<sequence>MERTYGTSTCVELPYRFSPKTIRSNTENTVYVWGKWQNFEGQAQVGGKVCFAQEVTGCTPCYSSLREAFDIDVANGPMPGPLGKIAYRPVAASHARNEILCYQAPDSCQWVRQTDKVLQVLNEPVPAATSPATVSSIWPTLATVNVLTSITFAGAAEGDKAIFVSKDTTCDSVRPDKDVGFGEAHFSFPQLGVFLLCYRSAGAHDSVLQSGFNLTVKTPGVTKSMIRPFEGSGGSLDCSTLRLVPHCSMANAGSCQASYIIHRGIGFRCRWNEEIKPAACDVEKINTASADICAAAKCPGSPSLCW</sequence>
<evidence type="ECO:0000313" key="2">
    <source>
        <dbReference type="Proteomes" id="UP000186817"/>
    </source>
</evidence>
<name>A0A1Q9CTZ9_SYMMI</name>
<dbReference type="Proteomes" id="UP000186817">
    <property type="component" value="Unassembled WGS sequence"/>
</dbReference>
<protein>
    <submittedName>
        <fullName evidence="1">Uncharacterized protein</fullName>
    </submittedName>
</protein>
<dbReference type="EMBL" id="LSRX01000918">
    <property type="protein sequence ID" value="OLP86412.1"/>
    <property type="molecule type" value="Genomic_DNA"/>
</dbReference>